<feature type="compositionally biased region" description="Basic and acidic residues" evidence="1">
    <location>
        <begin position="150"/>
        <end position="159"/>
    </location>
</feature>
<dbReference type="GeneID" id="90611944"/>
<comment type="caution">
    <text evidence="3">The sequence shown here is derived from an EMBL/GenBank/DDBJ whole genome shotgun (WGS) entry which is preliminary data.</text>
</comment>
<feature type="region of interest" description="Disordered" evidence="1">
    <location>
        <begin position="146"/>
        <end position="170"/>
    </location>
</feature>
<keyword evidence="2" id="KW-1133">Transmembrane helix</keyword>
<accession>A0A2G1VYI3</accession>
<proteinExistence type="predicted"/>
<organism evidence="3 4">
    <name type="scientific">Rhodopirellula bahusiensis</name>
    <dbReference type="NCBI Taxonomy" id="2014065"/>
    <lineage>
        <taxon>Bacteria</taxon>
        <taxon>Pseudomonadati</taxon>
        <taxon>Planctomycetota</taxon>
        <taxon>Planctomycetia</taxon>
        <taxon>Pirellulales</taxon>
        <taxon>Pirellulaceae</taxon>
        <taxon>Rhodopirellula</taxon>
    </lineage>
</organism>
<dbReference type="OrthoDB" id="9255843at2"/>
<protein>
    <submittedName>
        <fullName evidence="3">Uncharacterized protein</fullName>
    </submittedName>
</protein>
<reference evidence="3 4" key="1">
    <citation type="submission" date="2017-06" db="EMBL/GenBank/DDBJ databases">
        <title>Description of Rhodopirellula bahusiensis sp. nov.</title>
        <authorList>
            <person name="Kizina J."/>
            <person name="Harder J."/>
        </authorList>
    </citation>
    <scope>NUCLEOTIDE SEQUENCE [LARGE SCALE GENOMIC DNA]</scope>
    <source>
        <strain evidence="3 4">SWK21</strain>
    </source>
</reference>
<keyword evidence="2" id="KW-0812">Transmembrane</keyword>
<sequence>MKSIVSQFTTDDYVSMLPPASRQLAIQRLAMVQNPADLIAEVAAQPGTGLATKGQSLWPRELVEQISKEIYLVICTEDEKYADLRKKVKEQKEISATVLITLMSSTIATYVDAMAAMCVPLVTWIMAALSKTGVEGWCLAFSKQAGNGEQKSDVTKEPGTDGSPGTTGIQ</sequence>
<evidence type="ECO:0000256" key="1">
    <source>
        <dbReference type="SAM" id="MobiDB-lite"/>
    </source>
</evidence>
<dbReference type="EMBL" id="NIZW01000039">
    <property type="protein sequence ID" value="PHQ31795.1"/>
    <property type="molecule type" value="Genomic_DNA"/>
</dbReference>
<evidence type="ECO:0000313" key="4">
    <source>
        <dbReference type="Proteomes" id="UP000225740"/>
    </source>
</evidence>
<keyword evidence="2" id="KW-0472">Membrane</keyword>
<evidence type="ECO:0000256" key="2">
    <source>
        <dbReference type="SAM" id="Phobius"/>
    </source>
</evidence>
<gene>
    <name evidence="3" type="ORF">CEE69_29295</name>
</gene>
<dbReference type="RefSeq" id="WP_099264119.1">
    <property type="nucleotide sequence ID" value="NZ_NIZW01000039.1"/>
</dbReference>
<name>A0A2G1VYI3_9BACT</name>
<dbReference type="Proteomes" id="UP000225740">
    <property type="component" value="Unassembled WGS sequence"/>
</dbReference>
<evidence type="ECO:0000313" key="3">
    <source>
        <dbReference type="EMBL" id="PHQ31795.1"/>
    </source>
</evidence>
<dbReference type="AlphaFoldDB" id="A0A2G1VYI3"/>
<feature type="transmembrane region" description="Helical" evidence="2">
    <location>
        <begin position="94"/>
        <end position="127"/>
    </location>
</feature>
<keyword evidence="4" id="KW-1185">Reference proteome</keyword>